<protein>
    <submittedName>
        <fullName evidence="1">Uncharacterized protein</fullName>
    </submittedName>
</protein>
<sequence>MFFNPTSGIKNSRDCHSNFAPLYSAAQCLNNVKMFFFFPKRLRIRIYLIYDVEI</sequence>
<reference evidence="1" key="2">
    <citation type="journal article" date="2015" name="Fish Shellfish Immunol.">
        <title>Early steps in the European eel (Anguilla anguilla)-Vibrio vulnificus interaction in the gills: Role of the RtxA13 toxin.</title>
        <authorList>
            <person name="Callol A."/>
            <person name="Pajuelo D."/>
            <person name="Ebbesson L."/>
            <person name="Teles M."/>
            <person name="MacKenzie S."/>
            <person name="Amaro C."/>
        </authorList>
    </citation>
    <scope>NUCLEOTIDE SEQUENCE</scope>
</reference>
<name>A0A0E9WSK7_ANGAN</name>
<dbReference type="AlphaFoldDB" id="A0A0E9WSK7"/>
<reference evidence="1" key="1">
    <citation type="submission" date="2014-11" db="EMBL/GenBank/DDBJ databases">
        <authorList>
            <person name="Amaro Gonzalez C."/>
        </authorList>
    </citation>
    <scope>NUCLEOTIDE SEQUENCE</scope>
</reference>
<evidence type="ECO:0000313" key="1">
    <source>
        <dbReference type="EMBL" id="JAH92463.1"/>
    </source>
</evidence>
<organism evidence="1">
    <name type="scientific">Anguilla anguilla</name>
    <name type="common">European freshwater eel</name>
    <name type="synonym">Muraena anguilla</name>
    <dbReference type="NCBI Taxonomy" id="7936"/>
    <lineage>
        <taxon>Eukaryota</taxon>
        <taxon>Metazoa</taxon>
        <taxon>Chordata</taxon>
        <taxon>Craniata</taxon>
        <taxon>Vertebrata</taxon>
        <taxon>Euteleostomi</taxon>
        <taxon>Actinopterygii</taxon>
        <taxon>Neopterygii</taxon>
        <taxon>Teleostei</taxon>
        <taxon>Anguilliformes</taxon>
        <taxon>Anguillidae</taxon>
        <taxon>Anguilla</taxon>
    </lineage>
</organism>
<accession>A0A0E9WSK7</accession>
<proteinExistence type="predicted"/>
<dbReference type="EMBL" id="GBXM01016114">
    <property type="protein sequence ID" value="JAH92463.1"/>
    <property type="molecule type" value="Transcribed_RNA"/>
</dbReference>